<feature type="transmembrane region" description="Helical" evidence="2">
    <location>
        <begin position="168"/>
        <end position="194"/>
    </location>
</feature>
<dbReference type="PANTHER" id="PTHR37846">
    <property type="entry name" value="YALI0B21296P"/>
    <property type="match status" value="1"/>
</dbReference>
<sequence length="199" mass="22763">MGKKQSQRQQQQQQQQGPLIQRIPTKKPPPQDDIAESEKMRLMQQAGLLDKVKKREAEIAAENIGTAVYIWQAIFMCIPFGLLVGAFDVTVKVQYSEPWNYTELLIRSCKAMPALFPFLYITNRHRNSRWMQAIMAIGSTVVGAFLLYTLRNTPSLGQMARAPGLATIWIYFIIQLDLLPAVITLLLVALYWYFGLRDK</sequence>
<proteinExistence type="predicted"/>
<keyword evidence="5" id="KW-1185">Reference proteome</keyword>
<dbReference type="OrthoDB" id="5597489at2759"/>
<evidence type="ECO:0000259" key="3">
    <source>
        <dbReference type="Pfam" id="PF24841"/>
    </source>
</evidence>
<evidence type="ECO:0000256" key="2">
    <source>
        <dbReference type="SAM" id="Phobius"/>
    </source>
</evidence>
<dbReference type="Pfam" id="PF24841">
    <property type="entry name" value="DUF7719"/>
    <property type="match status" value="1"/>
</dbReference>
<dbReference type="VEuPathDB" id="FungiDB:LCOR_09771.1"/>
<evidence type="ECO:0000313" key="4">
    <source>
        <dbReference type="EMBL" id="CDH58924.1"/>
    </source>
</evidence>
<organism evidence="4 5">
    <name type="scientific">Lichtheimia corymbifera JMRC:FSU:9682</name>
    <dbReference type="NCBI Taxonomy" id="1263082"/>
    <lineage>
        <taxon>Eukaryota</taxon>
        <taxon>Fungi</taxon>
        <taxon>Fungi incertae sedis</taxon>
        <taxon>Mucoromycota</taxon>
        <taxon>Mucoromycotina</taxon>
        <taxon>Mucoromycetes</taxon>
        <taxon>Mucorales</taxon>
        <taxon>Lichtheimiaceae</taxon>
        <taxon>Lichtheimia</taxon>
    </lineage>
</organism>
<dbReference type="AlphaFoldDB" id="A0A068S9D3"/>
<evidence type="ECO:0000313" key="5">
    <source>
        <dbReference type="Proteomes" id="UP000027586"/>
    </source>
</evidence>
<dbReference type="PANTHER" id="PTHR37846:SF1">
    <property type="entry name" value="DEACETYLASE-LIKE PROTEIN"/>
    <property type="match status" value="1"/>
</dbReference>
<dbReference type="Proteomes" id="UP000027586">
    <property type="component" value="Unassembled WGS sequence"/>
</dbReference>
<keyword evidence="2" id="KW-0472">Membrane</keyword>
<feature type="compositionally biased region" description="Low complexity" evidence="1">
    <location>
        <begin position="7"/>
        <end position="16"/>
    </location>
</feature>
<dbReference type="STRING" id="1263082.A0A068S9D3"/>
<accession>A0A068S9D3</accession>
<keyword evidence="2" id="KW-0812">Transmembrane</keyword>
<dbReference type="EMBL" id="CBTN010000062">
    <property type="protein sequence ID" value="CDH58924.1"/>
    <property type="molecule type" value="Genomic_DNA"/>
</dbReference>
<evidence type="ECO:0000256" key="1">
    <source>
        <dbReference type="SAM" id="MobiDB-lite"/>
    </source>
</evidence>
<feature type="domain" description="DUF7719" evidence="3">
    <location>
        <begin position="131"/>
        <end position="193"/>
    </location>
</feature>
<gene>
    <name evidence="4" type="ORF">LCOR_09771.1</name>
</gene>
<feature type="region of interest" description="Disordered" evidence="1">
    <location>
        <begin position="1"/>
        <end position="33"/>
    </location>
</feature>
<name>A0A068S9D3_9FUNG</name>
<feature type="transmembrane region" description="Helical" evidence="2">
    <location>
        <begin position="64"/>
        <end position="84"/>
    </location>
</feature>
<keyword evidence="2" id="KW-1133">Transmembrane helix</keyword>
<dbReference type="InterPro" id="IPR056136">
    <property type="entry name" value="DUF7719"/>
</dbReference>
<feature type="transmembrane region" description="Helical" evidence="2">
    <location>
        <begin position="130"/>
        <end position="148"/>
    </location>
</feature>
<feature type="transmembrane region" description="Helical" evidence="2">
    <location>
        <begin position="104"/>
        <end position="123"/>
    </location>
</feature>
<comment type="caution">
    <text evidence="4">The sequence shown here is derived from an EMBL/GenBank/DDBJ whole genome shotgun (WGS) entry which is preliminary data.</text>
</comment>
<protein>
    <recommendedName>
        <fullName evidence="3">DUF7719 domain-containing protein</fullName>
    </recommendedName>
</protein>
<reference evidence="4" key="1">
    <citation type="submission" date="2013-08" db="EMBL/GenBank/DDBJ databases">
        <title>Gene expansion shapes genome architecture in the human pathogen Lichtheimia corymbifera: an evolutionary genomics analysis in the ancient terrestrial Mucorales (Mucoromycotina).</title>
        <authorList>
            <person name="Schwartze V.U."/>
            <person name="Winter S."/>
            <person name="Shelest E."/>
            <person name="Marcet-Houben M."/>
            <person name="Horn F."/>
            <person name="Wehner S."/>
            <person name="Hoffmann K."/>
            <person name="Riege K."/>
            <person name="Sammeth M."/>
            <person name="Nowrousian M."/>
            <person name="Valiante V."/>
            <person name="Linde J."/>
            <person name="Jacobsen I.D."/>
            <person name="Marz M."/>
            <person name="Brakhage A.A."/>
            <person name="Gabaldon T."/>
            <person name="Bocker S."/>
            <person name="Voigt K."/>
        </authorList>
    </citation>
    <scope>NUCLEOTIDE SEQUENCE [LARGE SCALE GENOMIC DNA]</scope>
    <source>
        <strain evidence="4">FSU 9682</strain>
    </source>
</reference>